<reference evidence="12" key="1">
    <citation type="submission" date="2023-07" db="EMBL/GenBank/DDBJ databases">
        <title>Bifidobacterium aquikefiriaerophilum sp. nov. and Bifidobacterium eccum sp. nov., isolated from water kefir.</title>
        <authorList>
            <person name="Breselge S."/>
            <person name="Bellassi P."/>
            <person name="Barcenilla C."/>
            <person name="Alvarez-Ordonez A."/>
            <person name="Morelli L."/>
            <person name="Cotter P.D."/>
        </authorList>
    </citation>
    <scope>NUCLEOTIDE SEQUENCE</scope>
    <source>
        <strain evidence="12">WK012_4_13</strain>
        <strain evidence="11">WK013_4_14</strain>
        <strain evidence="10">WK048_4_13</strain>
    </source>
</reference>
<feature type="transmembrane region" description="Helical" evidence="7">
    <location>
        <begin position="221"/>
        <end position="244"/>
    </location>
</feature>
<dbReference type="Pfam" id="PF00528">
    <property type="entry name" value="BPD_transp_1"/>
    <property type="match status" value="1"/>
</dbReference>
<name>A0AB39UMY3_9BIFI</name>
<sequence>MPPLTQSSQGTIETTSSHPSVGTSADRSEVPTADSKPANAVSTSMGKVVKAALTWLVAIIAMLFIFGPFLWLVSHAFVTSWTYPNLWPDGFTTRWWSVVFSDEQLMSSVGNSLILAPVTVIISSLVCLPAAYAFSRFNFPGRRAFQVSLLAVNAFPKMGLFVAMAAIFYGLHLMETVAGILIVHLISTLVNMTWIPAAAFSSVPRSLEEAASDAGAGKFRVFFSVTLPLAAPGIIVAMVMSFLASFDESQGTYLVGAPKYMTMPTQMYSMVLNYPEQVSAVFALILAVPSVVLLVSCRKYIMGGRLAEGFQIR</sequence>
<feature type="transmembrane region" description="Helical" evidence="7">
    <location>
        <begin position="177"/>
        <end position="200"/>
    </location>
</feature>
<dbReference type="PANTHER" id="PTHR32243:SF18">
    <property type="entry name" value="INNER MEMBRANE ABC TRANSPORTER PERMEASE PROTEIN YCJP"/>
    <property type="match status" value="1"/>
</dbReference>
<feature type="transmembrane region" description="Helical" evidence="7">
    <location>
        <begin position="52"/>
        <end position="78"/>
    </location>
</feature>
<dbReference type="CDD" id="cd06261">
    <property type="entry name" value="TM_PBP2"/>
    <property type="match status" value="1"/>
</dbReference>
<feature type="transmembrane region" description="Helical" evidence="7">
    <location>
        <begin position="147"/>
        <end position="171"/>
    </location>
</feature>
<keyword evidence="6 7" id="KW-0472">Membrane</keyword>
<dbReference type="InterPro" id="IPR050901">
    <property type="entry name" value="BP-dep_ABC_trans_perm"/>
</dbReference>
<evidence type="ECO:0000256" key="6">
    <source>
        <dbReference type="ARBA" id="ARBA00023136"/>
    </source>
</evidence>
<evidence type="ECO:0000256" key="1">
    <source>
        <dbReference type="ARBA" id="ARBA00004651"/>
    </source>
</evidence>
<evidence type="ECO:0000256" key="7">
    <source>
        <dbReference type="RuleBase" id="RU363032"/>
    </source>
</evidence>
<dbReference type="GO" id="GO:0055085">
    <property type="term" value="P:transmembrane transport"/>
    <property type="evidence" value="ECO:0007669"/>
    <property type="project" value="InterPro"/>
</dbReference>
<dbReference type="AlphaFoldDB" id="A0AB39UMY3"/>
<evidence type="ECO:0000313" key="11">
    <source>
        <dbReference type="EMBL" id="XDS49073.1"/>
    </source>
</evidence>
<comment type="subcellular location">
    <subcellularLocation>
        <location evidence="1 7">Cell membrane</location>
        <topology evidence="1 7">Multi-pass membrane protein</topology>
    </subcellularLocation>
</comment>
<keyword evidence="3" id="KW-1003">Cell membrane</keyword>
<dbReference type="RefSeq" id="WP_369341269.1">
    <property type="nucleotide sequence ID" value="NZ_CP129675.1"/>
</dbReference>
<dbReference type="InterPro" id="IPR035906">
    <property type="entry name" value="MetI-like_sf"/>
</dbReference>
<protein>
    <submittedName>
        <fullName evidence="12">ABC transporter permease</fullName>
    </submittedName>
</protein>
<dbReference type="SUPFAM" id="SSF161098">
    <property type="entry name" value="MetI-like"/>
    <property type="match status" value="1"/>
</dbReference>
<dbReference type="Gene3D" id="1.10.3720.10">
    <property type="entry name" value="MetI-like"/>
    <property type="match status" value="1"/>
</dbReference>
<feature type="compositionally biased region" description="Polar residues" evidence="8">
    <location>
        <begin position="1"/>
        <end position="25"/>
    </location>
</feature>
<keyword evidence="2 7" id="KW-0813">Transport</keyword>
<gene>
    <name evidence="12" type="ORF">QN062_07845</name>
    <name evidence="11" type="ORF">QN216_02040</name>
    <name evidence="10" type="ORF">QN217_08410</name>
</gene>
<keyword evidence="5 7" id="KW-1133">Transmembrane helix</keyword>
<evidence type="ECO:0000256" key="5">
    <source>
        <dbReference type="ARBA" id="ARBA00022989"/>
    </source>
</evidence>
<feature type="domain" description="ABC transmembrane type-1" evidence="9">
    <location>
        <begin position="109"/>
        <end position="297"/>
    </location>
</feature>
<feature type="region of interest" description="Disordered" evidence="8">
    <location>
        <begin position="1"/>
        <end position="39"/>
    </location>
</feature>
<dbReference type="KEGG" id="bfk:QN062_07845"/>
<dbReference type="PANTHER" id="PTHR32243">
    <property type="entry name" value="MALTOSE TRANSPORT SYSTEM PERMEASE-RELATED"/>
    <property type="match status" value="1"/>
</dbReference>
<accession>A0AB39UMY3</accession>
<dbReference type="InterPro" id="IPR000515">
    <property type="entry name" value="MetI-like"/>
</dbReference>
<dbReference type="PROSITE" id="PS50928">
    <property type="entry name" value="ABC_TM1"/>
    <property type="match status" value="1"/>
</dbReference>
<evidence type="ECO:0000256" key="4">
    <source>
        <dbReference type="ARBA" id="ARBA00022692"/>
    </source>
</evidence>
<organism evidence="12">
    <name type="scientific">Bifidobacterium fermentum</name>
    <dbReference type="NCBI Taxonomy" id="3059035"/>
    <lineage>
        <taxon>Bacteria</taxon>
        <taxon>Bacillati</taxon>
        <taxon>Actinomycetota</taxon>
        <taxon>Actinomycetes</taxon>
        <taxon>Bifidobacteriales</taxon>
        <taxon>Bifidobacteriaceae</taxon>
        <taxon>Bifidobacterium</taxon>
    </lineage>
</organism>
<dbReference type="EMBL" id="CP129682">
    <property type="protein sequence ID" value="XDS49073.1"/>
    <property type="molecule type" value="Genomic_DNA"/>
</dbReference>
<evidence type="ECO:0000313" key="10">
    <source>
        <dbReference type="EMBL" id="XDS46146.1"/>
    </source>
</evidence>
<keyword evidence="4 7" id="KW-0812">Transmembrane</keyword>
<evidence type="ECO:0000259" key="9">
    <source>
        <dbReference type="PROSITE" id="PS50928"/>
    </source>
</evidence>
<evidence type="ECO:0000256" key="2">
    <source>
        <dbReference type="ARBA" id="ARBA00022448"/>
    </source>
</evidence>
<proteinExistence type="inferred from homology"/>
<dbReference type="EMBL" id="CP129675">
    <property type="protein sequence ID" value="XDS46146.1"/>
    <property type="molecule type" value="Genomic_DNA"/>
</dbReference>
<evidence type="ECO:0000256" key="3">
    <source>
        <dbReference type="ARBA" id="ARBA00022475"/>
    </source>
</evidence>
<feature type="transmembrane region" description="Helical" evidence="7">
    <location>
        <begin position="277"/>
        <end position="295"/>
    </location>
</feature>
<evidence type="ECO:0000313" key="12">
    <source>
        <dbReference type="EMBL" id="XDS50297.1"/>
    </source>
</evidence>
<comment type="similarity">
    <text evidence="7">Belongs to the binding-protein-dependent transport system permease family.</text>
</comment>
<evidence type="ECO:0000256" key="8">
    <source>
        <dbReference type="SAM" id="MobiDB-lite"/>
    </source>
</evidence>
<dbReference type="GO" id="GO:0005886">
    <property type="term" value="C:plasma membrane"/>
    <property type="evidence" value="ECO:0007669"/>
    <property type="project" value="UniProtKB-SubCell"/>
</dbReference>
<feature type="transmembrane region" description="Helical" evidence="7">
    <location>
        <begin position="114"/>
        <end position="135"/>
    </location>
</feature>
<dbReference type="EMBL" id="CP129683">
    <property type="protein sequence ID" value="XDS50297.1"/>
    <property type="molecule type" value="Genomic_DNA"/>
</dbReference>